<evidence type="ECO:0000256" key="3">
    <source>
        <dbReference type="ARBA" id="ARBA00022989"/>
    </source>
</evidence>
<name>A0ABU0FV59_9BACI</name>
<evidence type="ECO:0000256" key="1">
    <source>
        <dbReference type="ARBA" id="ARBA00004141"/>
    </source>
</evidence>
<proteinExistence type="predicted"/>
<dbReference type="InterPro" id="IPR051533">
    <property type="entry name" value="WaaL-like"/>
</dbReference>
<feature type="transmembrane region" description="Helical" evidence="5">
    <location>
        <begin position="230"/>
        <end position="252"/>
    </location>
</feature>
<dbReference type="EMBL" id="JAUSUN010000010">
    <property type="protein sequence ID" value="MDQ0413810.1"/>
    <property type="molecule type" value="Genomic_DNA"/>
</dbReference>
<feature type="transmembrane region" description="Helical" evidence="5">
    <location>
        <begin position="369"/>
        <end position="385"/>
    </location>
</feature>
<feature type="transmembrane region" description="Helical" evidence="5">
    <location>
        <begin position="85"/>
        <end position="104"/>
    </location>
</feature>
<feature type="transmembrane region" description="Helical" evidence="5">
    <location>
        <begin position="346"/>
        <end position="363"/>
    </location>
</feature>
<keyword evidence="3 5" id="KW-1133">Transmembrane helix</keyword>
<protein>
    <submittedName>
        <fullName evidence="7">O-antigen ligase</fullName>
    </submittedName>
</protein>
<evidence type="ECO:0000256" key="2">
    <source>
        <dbReference type="ARBA" id="ARBA00022692"/>
    </source>
</evidence>
<sequence>MDFMSKSLSNTLLGVALVIMFTSNDKYFLIANTYILFLLTIISAIVGILLKKKKVVFTYENIYMICILYFVLVSCLVAWPNVDRGYALSYILLCLLYISINIRFISAKEIYSLISYYIISAIIISLMILIFRVDYFGGGGYRYTIQFRDNMKIDPNYLAAYLSIPTIFSLKRLILPKRGENKFFYVFCTIILCSGVFLTGSRAAMIATIVGCAFVYIDYLIIVRKKDRYFILKIAFSVILIFIIANIILYNLPDTIYQRFFVNSYVDGSNDSRIELWYNGLQTIKDHPLFGSGMMTLTDAISETTGHYATAHNTYISLWIQLGAGGFALFVLLLGRLIIKNIQNRNFTLVGVMFSLLFTSMIIGAEVSISFWITIIIITMINNYLDRDKEKTLQELI</sequence>
<feature type="transmembrane region" description="Helical" evidence="5">
    <location>
        <begin position="62"/>
        <end position="79"/>
    </location>
</feature>
<feature type="transmembrane region" description="Helical" evidence="5">
    <location>
        <begin position="7"/>
        <end position="23"/>
    </location>
</feature>
<feature type="transmembrane region" description="Helical" evidence="5">
    <location>
        <begin position="182"/>
        <end position="198"/>
    </location>
</feature>
<dbReference type="Proteomes" id="UP001242313">
    <property type="component" value="Unassembled WGS sequence"/>
</dbReference>
<keyword evidence="8" id="KW-1185">Reference proteome</keyword>
<organism evidence="7 8">
    <name type="scientific">Mesobacillus stamsii</name>
    <dbReference type="NCBI Taxonomy" id="225347"/>
    <lineage>
        <taxon>Bacteria</taxon>
        <taxon>Bacillati</taxon>
        <taxon>Bacillota</taxon>
        <taxon>Bacilli</taxon>
        <taxon>Bacillales</taxon>
        <taxon>Bacillaceae</taxon>
        <taxon>Mesobacillus</taxon>
    </lineage>
</organism>
<evidence type="ECO:0000313" key="7">
    <source>
        <dbReference type="EMBL" id="MDQ0413810.1"/>
    </source>
</evidence>
<evidence type="ECO:0000256" key="4">
    <source>
        <dbReference type="ARBA" id="ARBA00023136"/>
    </source>
</evidence>
<keyword evidence="2 5" id="KW-0812">Transmembrane</keyword>
<dbReference type="Pfam" id="PF04932">
    <property type="entry name" value="Wzy_C"/>
    <property type="match status" value="1"/>
</dbReference>
<feature type="domain" description="O-antigen ligase-related" evidence="6">
    <location>
        <begin position="188"/>
        <end position="331"/>
    </location>
</feature>
<feature type="transmembrane region" description="Helical" evidence="5">
    <location>
        <begin position="157"/>
        <end position="175"/>
    </location>
</feature>
<feature type="transmembrane region" description="Helical" evidence="5">
    <location>
        <begin position="204"/>
        <end position="223"/>
    </location>
</feature>
<accession>A0ABU0FV59</accession>
<comment type="caution">
    <text evidence="7">The sequence shown here is derived from an EMBL/GenBank/DDBJ whole genome shotgun (WGS) entry which is preliminary data.</text>
</comment>
<evidence type="ECO:0000313" key="8">
    <source>
        <dbReference type="Proteomes" id="UP001242313"/>
    </source>
</evidence>
<evidence type="ECO:0000256" key="5">
    <source>
        <dbReference type="SAM" id="Phobius"/>
    </source>
</evidence>
<gene>
    <name evidence="7" type="ORF">J2S25_002016</name>
</gene>
<feature type="transmembrane region" description="Helical" evidence="5">
    <location>
        <begin position="29"/>
        <end position="50"/>
    </location>
</feature>
<feature type="transmembrane region" description="Helical" evidence="5">
    <location>
        <begin position="116"/>
        <end position="137"/>
    </location>
</feature>
<feature type="transmembrane region" description="Helical" evidence="5">
    <location>
        <begin position="318"/>
        <end position="339"/>
    </location>
</feature>
<keyword evidence="7" id="KW-0436">Ligase</keyword>
<dbReference type="InterPro" id="IPR007016">
    <property type="entry name" value="O-antigen_ligase-rel_domated"/>
</dbReference>
<keyword evidence="4 5" id="KW-0472">Membrane</keyword>
<comment type="subcellular location">
    <subcellularLocation>
        <location evidence="1">Membrane</location>
        <topology evidence="1">Multi-pass membrane protein</topology>
    </subcellularLocation>
</comment>
<dbReference type="PANTHER" id="PTHR37422:SF13">
    <property type="entry name" value="LIPOPOLYSACCHARIDE BIOSYNTHESIS PROTEIN PA4999-RELATED"/>
    <property type="match status" value="1"/>
</dbReference>
<dbReference type="GO" id="GO:0016874">
    <property type="term" value="F:ligase activity"/>
    <property type="evidence" value="ECO:0007669"/>
    <property type="project" value="UniProtKB-KW"/>
</dbReference>
<reference evidence="7 8" key="1">
    <citation type="submission" date="2023-07" db="EMBL/GenBank/DDBJ databases">
        <title>Genomic Encyclopedia of Type Strains, Phase IV (KMG-IV): sequencing the most valuable type-strain genomes for metagenomic binning, comparative biology and taxonomic classification.</title>
        <authorList>
            <person name="Goeker M."/>
        </authorList>
    </citation>
    <scope>NUCLEOTIDE SEQUENCE [LARGE SCALE GENOMIC DNA]</scope>
    <source>
        <strain evidence="7 8">DSM 19598</strain>
    </source>
</reference>
<dbReference type="PANTHER" id="PTHR37422">
    <property type="entry name" value="TEICHURONIC ACID BIOSYNTHESIS PROTEIN TUAE"/>
    <property type="match status" value="1"/>
</dbReference>
<evidence type="ECO:0000259" key="6">
    <source>
        <dbReference type="Pfam" id="PF04932"/>
    </source>
</evidence>